<organism evidence="1 2">
    <name type="scientific">Pseudodesulfovibrio portus</name>
    <dbReference type="NCBI Taxonomy" id="231439"/>
    <lineage>
        <taxon>Bacteria</taxon>
        <taxon>Pseudomonadati</taxon>
        <taxon>Thermodesulfobacteriota</taxon>
        <taxon>Desulfovibrionia</taxon>
        <taxon>Desulfovibrionales</taxon>
        <taxon>Desulfovibrionaceae</taxon>
    </lineage>
</organism>
<sequence length="80" mass="9415">MFAPARVYFFFHYTVDGGYTQIMQSLPEWKLIEKAPQYDIHNGEHGLRMTMYTLDAEPGVYRIPPTTRPRACYNIVFVPR</sequence>
<dbReference type="Proteomes" id="UP001061361">
    <property type="component" value="Chromosome"/>
</dbReference>
<gene>
    <name evidence="1" type="ORF">JCM14722_06210</name>
</gene>
<name>A0ABM8ANU2_9BACT</name>
<accession>A0ABM8ANU2</accession>
<protein>
    <submittedName>
        <fullName evidence="1">Uncharacterized protein</fullName>
    </submittedName>
</protein>
<dbReference type="EMBL" id="AP026708">
    <property type="protein sequence ID" value="BDQ33079.1"/>
    <property type="molecule type" value="Genomic_DNA"/>
</dbReference>
<evidence type="ECO:0000313" key="1">
    <source>
        <dbReference type="EMBL" id="BDQ33079.1"/>
    </source>
</evidence>
<keyword evidence="2" id="KW-1185">Reference proteome</keyword>
<evidence type="ECO:0000313" key="2">
    <source>
        <dbReference type="Proteomes" id="UP001061361"/>
    </source>
</evidence>
<reference evidence="1" key="1">
    <citation type="submission" date="2022-08" db="EMBL/GenBank/DDBJ databases">
        <title>Genome Sequence of the sulphate-reducing bacterium, Pseudodesulfovibrio portus JCM14722.</title>
        <authorList>
            <person name="Kondo R."/>
            <person name="Kataoka T."/>
        </authorList>
    </citation>
    <scope>NUCLEOTIDE SEQUENCE</scope>
    <source>
        <strain evidence="1">JCM 14722</strain>
    </source>
</reference>
<proteinExistence type="predicted"/>